<comment type="caution">
    <text evidence="8">The sequence shown here is derived from an EMBL/GenBank/DDBJ whole genome shotgun (WGS) entry which is preliminary data.</text>
</comment>
<organism evidence="8 9">
    <name type="scientific">Inquilinus limosus MP06</name>
    <dbReference type="NCBI Taxonomy" id="1398085"/>
    <lineage>
        <taxon>Bacteria</taxon>
        <taxon>Pseudomonadati</taxon>
        <taxon>Pseudomonadota</taxon>
        <taxon>Alphaproteobacteria</taxon>
        <taxon>Rhodospirillales</taxon>
        <taxon>Rhodospirillaceae</taxon>
        <taxon>Inquilinus</taxon>
    </lineage>
</organism>
<feature type="transmembrane region" description="Helical" evidence="7">
    <location>
        <begin position="319"/>
        <end position="339"/>
    </location>
</feature>
<accession>A0A0A0DFZ5</accession>
<protein>
    <submittedName>
        <fullName evidence="8">Exopolysaccharide biosynthesis protein</fullName>
    </submittedName>
</protein>
<comment type="similarity">
    <text evidence="2">Belongs to the polysaccharide synthase family.</text>
</comment>
<evidence type="ECO:0000256" key="1">
    <source>
        <dbReference type="ARBA" id="ARBA00004651"/>
    </source>
</evidence>
<keyword evidence="4 7" id="KW-0812">Transmembrane</keyword>
<feature type="transmembrane region" description="Helical" evidence="7">
    <location>
        <begin position="360"/>
        <end position="377"/>
    </location>
</feature>
<dbReference type="PANTHER" id="PTHR30250">
    <property type="entry name" value="PST FAMILY PREDICTED COLANIC ACID TRANSPORTER"/>
    <property type="match status" value="1"/>
</dbReference>
<comment type="subcellular location">
    <subcellularLocation>
        <location evidence="1">Cell membrane</location>
        <topology evidence="1">Multi-pass membrane protein</topology>
    </subcellularLocation>
</comment>
<reference evidence="8 9" key="1">
    <citation type="submission" date="2014-01" db="EMBL/GenBank/DDBJ databases">
        <title>Genome sequence determination for a cystic fibrosis isolate, Inquilinus limosus.</title>
        <authorList>
            <person name="Pino M."/>
            <person name="Di Conza J."/>
            <person name="Gutkind G."/>
        </authorList>
    </citation>
    <scope>NUCLEOTIDE SEQUENCE [LARGE SCALE GENOMIC DNA]</scope>
    <source>
        <strain evidence="8 9">MP06</strain>
    </source>
</reference>
<feature type="transmembrane region" description="Helical" evidence="7">
    <location>
        <begin position="148"/>
        <end position="169"/>
    </location>
</feature>
<evidence type="ECO:0000256" key="6">
    <source>
        <dbReference type="ARBA" id="ARBA00023136"/>
    </source>
</evidence>
<dbReference type="PANTHER" id="PTHR30250:SF10">
    <property type="entry name" value="LIPOPOLYSACCHARIDE BIOSYNTHESIS PROTEIN WZXC"/>
    <property type="match status" value="1"/>
</dbReference>
<evidence type="ECO:0000256" key="2">
    <source>
        <dbReference type="ARBA" id="ARBA00007430"/>
    </source>
</evidence>
<dbReference type="Proteomes" id="UP000029995">
    <property type="component" value="Unassembled WGS sequence"/>
</dbReference>
<dbReference type="AlphaFoldDB" id="A0A0A0DFZ5"/>
<dbReference type="EMBL" id="JANX01000008">
    <property type="protein sequence ID" value="KGM35862.1"/>
    <property type="molecule type" value="Genomic_DNA"/>
</dbReference>
<evidence type="ECO:0000313" key="8">
    <source>
        <dbReference type="EMBL" id="KGM35862.1"/>
    </source>
</evidence>
<keyword evidence="5 7" id="KW-1133">Transmembrane helix</keyword>
<sequence>MAAQGLKGKLAKGAAWVAASRALINLISFSNTLLLARLLTPADFGIVAIASTVSFVVSALTELSLSQSLIQHRNPEEEHFHSAWTLNLARSTVLAALIVALAWPIAWFYSDPRLGPIMLVIGAGALLTGLTNPKLVTFQRNLVFWQDFVLNVSQRAVGLAFAAAVAIVFRNYWAIVAGIIATQVSAVMLSFLFVRYRPKLQLRRARELLSFSVWLSLGQAVNTLNWRTDHLAIGYVLGGTALGHYTVGDSLAVLPTREATAPLAQTLFPGFSRINDDIQRLRGAYQRAQTLLCAVALPVGFTFALIAKPLVLLTMGEKWLPAVLIIQFLSGIFAVQTLSSSLQPLAMALGATRSLFKRDLVNLGIRIPLIIVGMIFYGVPGVVVARCISGTANTLVNMAMVRHLLNLPIRTQLAANARALASTVAMVLLVSALDRWTGEGTAALFLVSKIAILSCAAVLTYLASTICLWVVAGRPTGPESEIASLFMGVLRRRSA</sequence>
<evidence type="ECO:0000256" key="5">
    <source>
        <dbReference type="ARBA" id="ARBA00022989"/>
    </source>
</evidence>
<feature type="transmembrane region" description="Helical" evidence="7">
    <location>
        <begin position="86"/>
        <end position="109"/>
    </location>
</feature>
<feature type="transmembrane region" description="Helical" evidence="7">
    <location>
        <begin position="14"/>
        <end position="38"/>
    </location>
</feature>
<evidence type="ECO:0000256" key="7">
    <source>
        <dbReference type="SAM" id="Phobius"/>
    </source>
</evidence>
<dbReference type="CDD" id="cd13127">
    <property type="entry name" value="MATE_tuaB_like"/>
    <property type="match status" value="1"/>
</dbReference>
<feature type="transmembrane region" description="Helical" evidence="7">
    <location>
        <begin position="175"/>
        <end position="194"/>
    </location>
</feature>
<name>A0A0A0DFZ5_9PROT</name>
<dbReference type="InterPro" id="IPR050833">
    <property type="entry name" value="Poly_Biosynth_Transport"/>
</dbReference>
<proteinExistence type="inferred from homology"/>
<feature type="transmembrane region" description="Helical" evidence="7">
    <location>
        <begin position="115"/>
        <end position="136"/>
    </location>
</feature>
<keyword evidence="3" id="KW-1003">Cell membrane</keyword>
<keyword evidence="6 7" id="KW-0472">Membrane</keyword>
<dbReference type="Pfam" id="PF13440">
    <property type="entry name" value="Polysacc_synt_3"/>
    <property type="match status" value="1"/>
</dbReference>
<feature type="transmembrane region" description="Helical" evidence="7">
    <location>
        <begin position="288"/>
        <end position="307"/>
    </location>
</feature>
<gene>
    <name evidence="8" type="ORF">P409_01915</name>
</gene>
<dbReference type="GO" id="GO:0005886">
    <property type="term" value="C:plasma membrane"/>
    <property type="evidence" value="ECO:0007669"/>
    <property type="project" value="UniProtKB-SubCell"/>
</dbReference>
<evidence type="ECO:0000313" key="9">
    <source>
        <dbReference type="Proteomes" id="UP000029995"/>
    </source>
</evidence>
<evidence type="ECO:0000256" key="3">
    <source>
        <dbReference type="ARBA" id="ARBA00022475"/>
    </source>
</evidence>
<feature type="transmembrane region" description="Helical" evidence="7">
    <location>
        <begin position="44"/>
        <end position="65"/>
    </location>
</feature>
<evidence type="ECO:0000256" key="4">
    <source>
        <dbReference type="ARBA" id="ARBA00022692"/>
    </source>
</evidence>
<feature type="transmembrane region" description="Helical" evidence="7">
    <location>
        <begin position="445"/>
        <end position="471"/>
    </location>
</feature>